<proteinExistence type="predicted"/>
<dbReference type="SUPFAM" id="SSF47413">
    <property type="entry name" value="lambda repressor-like DNA-binding domains"/>
    <property type="match status" value="1"/>
</dbReference>
<keyword evidence="6" id="KW-1185">Reference proteome</keyword>
<dbReference type="GO" id="GO:0000976">
    <property type="term" value="F:transcription cis-regulatory region binding"/>
    <property type="evidence" value="ECO:0007669"/>
    <property type="project" value="TreeGrafter"/>
</dbReference>
<dbReference type="Proteomes" id="UP000007029">
    <property type="component" value="Chromosome"/>
</dbReference>
<dbReference type="SUPFAM" id="SSF53822">
    <property type="entry name" value="Periplasmic binding protein-like I"/>
    <property type="match status" value="1"/>
</dbReference>
<reference evidence="5 6" key="1">
    <citation type="journal article" date="2007" name="J. Bacteriol.">
        <title>The complete genome sequence of Roseobacter denitrificans reveals a mixotrophic rather than photosynthetic metabolism.</title>
        <authorList>
            <person name="Swingley W.D."/>
            <person name="Sadekar S."/>
            <person name="Mastrian S.D."/>
            <person name="Matthies H.J."/>
            <person name="Hao J."/>
            <person name="Ramos H."/>
            <person name="Acharya C.R."/>
            <person name="Conrad A.L."/>
            <person name="Taylor H.L."/>
            <person name="Dejesa L.C."/>
            <person name="Shah M.K."/>
            <person name="O'huallachain M.E."/>
            <person name="Lince M.T."/>
            <person name="Blankenship R.E."/>
            <person name="Beatty J.T."/>
            <person name="Touchman J.W."/>
        </authorList>
    </citation>
    <scope>NUCLEOTIDE SEQUENCE [LARGE SCALE GENOMIC DNA]</scope>
    <source>
        <strain evidence="6">ATCC 33942 / OCh 114</strain>
    </source>
</reference>
<dbReference type="OrthoDB" id="234496at2"/>
<keyword evidence="3" id="KW-0804">Transcription</keyword>
<evidence type="ECO:0000256" key="1">
    <source>
        <dbReference type="ARBA" id="ARBA00023015"/>
    </source>
</evidence>
<evidence type="ECO:0000313" key="6">
    <source>
        <dbReference type="Proteomes" id="UP000007029"/>
    </source>
</evidence>
<evidence type="ECO:0000313" key="5">
    <source>
        <dbReference type="EMBL" id="ABG33271.1"/>
    </source>
</evidence>
<dbReference type="PROSITE" id="PS50932">
    <property type="entry name" value="HTH_LACI_2"/>
    <property type="match status" value="1"/>
</dbReference>
<dbReference type="GO" id="GO:0003700">
    <property type="term" value="F:DNA-binding transcription factor activity"/>
    <property type="evidence" value="ECO:0007669"/>
    <property type="project" value="TreeGrafter"/>
</dbReference>
<sequence length="340" mass="36212">MVKSTAPTLEDVARLAGVSTASISRALNEPDKVAATTRQKIEKAIDTLGYTPNFGGRALASSRTNTVGAVIPSMANAMFASGLQAFQEALAVDGVTLLVATTGFDSEQEFRQIKSLVGQGADGLMLIGNDRPDKTWDFIDKRRVAHVVSWCNVSREGQYFAGFDNARAAGDAAERAMTLGHRRIAVISGQTLSNDRAKARRDGVHAAVARFGDGARITHEVEAPYLIDDAAAAFDQIMAQAEKPTVVLCANDALAAGAMMRAREIGISLPDEMSFVGFDDVGLARVITPALTTVRVPQIEMGRAAAQFLLAKIGGETDLSSTTFETEFILRESLKPPLVP</sequence>
<dbReference type="EMBL" id="CP000362">
    <property type="protein sequence ID" value="ABG33271.1"/>
    <property type="molecule type" value="Genomic_DNA"/>
</dbReference>
<keyword evidence="2" id="KW-0238">DNA-binding</keyword>
<dbReference type="InterPro" id="IPR028082">
    <property type="entry name" value="Peripla_BP_I"/>
</dbReference>
<dbReference type="InterPro" id="IPR010982">
    <property type="entry name" value="Lambda_DNA-bd_dom_sf"/>
</dbReference>
<dbReference type="CDD" id="cd01392">
    <property type="entry name" value="HTH_LacI"/>
    <property type="match status" value="1"/>
</dbReference>
<evidence type="ECO:0000256" key="2">
    <source>
        <dbReference type="ARBA" id="ARBA00023125"/>
    </source>
</evidence>
<name>Q161S2_ROSDO</name>
<organism evidence="5 6">
    <name type="scientific">Roseobacter denitrificans (strain ATCC 33942 / OCh 114)</name>
    <name type="common">Erythrobacter sp. (strain OCh 114)</name>
    <name type="synonym">Roseobacter denitrificans</name>
    <dbReference type="NCBI Taxonomy" id="375451"/>
    <lineage>
        <taxon>Bacteria</taxon>
        <taxon>Pseudomonadati</taxon>
        <taxon>Pseudomonadota</taxon>
        <taxon>Alphaproteobacteria</taxon>
        <taxon>Rhodobacterales</taxon>
        <taxon>Roseobacteraceae</taxon>
        <taxon>Roseobacter</taxon>
    </lineage>
</organism>
<dbReference type="SMART" id="SM00354">
    <property type="entry name" value="HTH_LACI"/>
    <property type="match status" value="1"/>
</dbReference>
<accession>Q161S2</accession>
<dbReference type="InterPro" id="IPR046335">
    <property type="entry name" value="LacI/GalR-like_sensor"/>
</dbReference>
<keyword evidence="1" id="KW-0805">Transcription regulation</keyword>
<dbReference type="Gene3D" id="3.40.50.2300">
    <property type="match status" value="2"/>
</dbReference>
<dbReference type="HOGENOM" id="CLU_037628_6_3_5"/>
<dbReference type="Pfam" id="PF00356">
    <property type="entry name" value="LacI"/>
    <property type="match status" value="1"/>
</dbReference>
<gene>
    <name evidence="5" type="ordered locus">RD1_3807</name>
</gene>
<dbReference type="AlphaFoldDB" id="Q161S2"/>
<dbReference type="InterPro" id="IPR000843">
    <property type="entry name" value="HTH_LacI"/>
</dbReference>
<dbReference type="PROSITE" id="PS00356">
    <property type="entry name" value="HTH_LACI_1"/>
    <property type="match status" value="1"/>
</dbReference>
<evidence type="ECO:0000259" key="4">
    <source>
        <dbReference type="PROSITE" id="PS50932"/>
    </source>
</evidence>
<dbReference type="PANTHER" id="PTHR30146:SF33">
    <property type="entry name" value="TRANSCRIPTIONAL REGULATOR"/>
    <property type="match status" value="1"/>
</dbReference>
<dbReference type="STRING" id="375451.RD1_3807"/>
<dbReference type="eggNOG" id="COG1609">
    <property type="taxonomic scope" value="Bacteria"/>
</dbReference>
<feature type="domain" description="HTH lacI-type" evidence="4">
    <location>
        <begin position="7"/>
        <end position="61"/>
    </location>
</feature>
<dbReference type="PANTHER" id="PTHR30146">
    <property type="entry name" value="LACI-RELATED TRANSCRIPTIONAL REPRESSOR"/>
    <property type="match status" value="1"/>
</dbReference>
<evidence type="ECO:0000256" key="3">
    <source>
        <dbReference type="ARBA" id="ARBA00023163"/>
    </source>
</evidence>
<dbReference type="RefSeq" id="WP_011569882.1">
    <property type="nucleotide sequence ID" value="NC_008209.1"/>
</dbReference>
<dbReference type="Gene3D" id="1.10.260.40">
    <property type="entry name" value="lambda repressor-like DNA-binding domains"/>
    <property type="match status" value="1"/>
</dbReference>
<dbReference type="Pfam" id="PF13377">
    <property type="entry name" value="Peripla_BP_3"/>
    <property type="match status" value="1"/>
</dbReference>
<protein>
    <submittedName>
        <fullName evidence="5">Transcriptional regulator, LacI family, putative</fullName>
    </submittedName>
</protein>
<dbReference type="KEGG" id="rde:RD1_3807"/>
<dbReference type="PRINTS" id="PR00036">
    <property type="entry name" value="HTHLACI"/>
</dbReference>